<dbReference type="InterPro" id="IPR038404">
    <property type="entry name" value="TRAP_DctP_sf"/>
</dbReference>
<dbReference type="GO" id="GO:0055085">
    <property type="term" value="P:transmembrane transport"/>
    <property type="evidence" value="ECO:0007669"/>
    <property type="project" value="InterPro"/>
</dbReference>
<dbReference type="Gene3D" id="3.40.190.170">
    <property type="entry name" value="Bacterial extracellular solute-binding protein, family 7"/>
    <property type="match status" value="1"/>
</dbReference>
<evidence type="ECO:0000256" key="1">
    <source>
        <dbReference type="ARBA" id="ARBA00004418"/>
    </source>
</evidence>
<keyword evidence="3" id="KW-0574">Periplasm</keyword>
<dbReference type="GO" id="GO:0031317">
    <property type="term" value="C:tripartite ATP-independent periplasmic transporter complex"/>
    <property type="evidence" value="ECO:0007669"/>
    <property type="project" value="InterPro"/>
</dbReference>
<evidence type="ECO:0000313" key="8">
    <source>
        <dbReference type="Proteomes" id="UP000608594"/>
    </source>
</evidence>
<dbReference type="InterPro" id="IPR018389">
    <property type="entry name" value="DctP_fam"/>
</dbReference>
<protein>
    <submittedName>
        <fullName evidence="7">TRAP transporter substrate-binding protein</fullName>
    </submittedName>
</protein>
<dbReference type="EMBL" id="JACOQL010000001">
    <property type="protein sequence ID" value="MBC9245909.1"/>
    <property type="molecule type" value="Genomic_DNA"/>
</dbReference>
<name>A0A926GEJ6_9RHOB</name>
<evidence type="ECO:0000256" key="5">
    <source>
        <dbReference type="PIRSR" id="PIRSR039026-2"/>
    </source>
</evidence>
<feature type="signal peptide" evidence="6">
    <location>
        <begin position="1"/>
        <end position="29"/>
    </location>
</feature>
<dbReference type="NCBIfam" id="NF037995">
    <property type="entry name" value="TRAP_S1"/>
    <property type="match status" value="1"/>
</dbReference>
<dbReference type="InterPro" id="IPR006311">
    <property type="entry name" value="TAT_signal"/>
</dbReference>
<feature type="chain" id="PRO_5036773424" evidence="6">
    <location>
        <begin position="30"/>
        <end position="382"/>
    </location>
</feature>
<keyword evidence="8" id="KW-1185">Reference proteome</keyword>
<keyword evidence="5" id="KW-0479">Metal-binding</keyword>
<dbReference type="PIRSF" id="PIRSF039026">
    <property type="entry name" value="SiaP"/>
    <property type="match status" value="1"/>
</dbReference>
<dbReference type="FunFam" id="3.40.190.10:FF:000371">
    <property type="entry name" value="Alpha-keto acid-binding periplasmic protein TakP"/>
    <property type="match status" value="1"/>
</dbReference>
<dbReference type="Pfam" id="PF03480">
    <property type="entry name" value="DctP"/>
    <property type="match status" value="1"/>
</dbReference>
<dbReference type="Proteomes" id="UP000608594">
    <property type="component" value="Unassembled WGS sequence"/>
</dbReference>
<dbReference type="PANTHER" id="PTHR33376">
    <property type="match status" value="1"/>
</dbReference>
<sequence length="382" mass="41392">MDRRSFLTRASVGGAAAAAGATLAAPAIAQEAPAVTWRMASSFPKSLDTIYGGGDELSTRLKEATDGKFNIQVFAAGEIVPGLDAINAATDGTVESAHSVGYYNWGKDPAFACGADLPFTFSARAKAAYNYQGGGIENYNEFLEKYNLVGFPGGNTGVQMGGWYRKEINTVADMQGLKMRISGLAGRVMEKLGVVPQQIAGGDIYPSLEKGTIDAAEWVGPYDDNKLGFQKVAPYYYYPGFWEGGPTVGFFFNKGKYDELPENYKSLLRTCCQATDQNMLAKYDIKNPTALKELVGSGAQLRPFSEEILTAAFAAANEVYAEISAENESFKKQYEAMLPYRDDWYLYAQTAEYTFDTFMMIQQRNGALAVGGPAAEGEAPSQ</sequence>
<feature type="binding site" evidence="5">
    <location>
        <position position="217"/>
    </location>
    <ligand>
        <name>substrate</name>
    </ligand>
</feature>
<organism evidence="7 8">
    <name type="scientific">Paracoccus amoyensis</name>
    <dbReference type="NCBI Taxonomy" id="2760093"/>
    <lineage>
        <taxon>Bacteria</taxon>
        <taxon>Pseudomonadati</taxon>
        <taxon>Pseudomonadota</taxon>
        <taxon>Alphaproteobacteria</taxon>
        <taxon>Rhodobacterales</taxon>
        <taxon>Paracoccaceae</taxon>
        <taxon>Paracoccus</taxon>
    </lineage>
</organism>
<dbReference type="AlphaFoldDB" id="A0A926GEJ6"/>
<dbReference type="GO" id="GO:0046872">
    <property type="term" value="F:metal ion binding"/>
    <property type="evidence" value="ECO:0007669"/>
    <property type="project" value="UniProtKB-KW"/>
</dbReference>
<reference evidence="7" key="1">
    <citation type="submission" date="2020-08" db="EMBL/GenBank/DDBJ databases">
        <title>Paracoccus amoyensis sp. nov., isolated from the surface seawater at coast of Xiamen, Fujian.</title>
        <authorList>
            <person name="Lyu L."/>
        </authorList>
    </citation>
    <scope>NUCLEOTIDE SEQUENCE</scope>
    <source>
        <strain evidence="7">11-3</strain>
    </source>
</reference>
<dbReference type="PANTHER" id="PTHR33376:SF5">
    <property type="entry name" value="EXTRACYTOPLASMIC SOLUTE RECEPTOR PROTEIN"/>
    <property type="match status" value="1"/>
</dbReference>
<dbReference type="RefSeq" id="WP_187792483.1">
    <property type="nucleotide sequence ID" value="NZ_JACOQL010000001.1"/>
</dbReference>
<dbReference type="GO" id="GO:0042597">
    <property type="term" value="C:periplasmic space"/>
    <property type="evidence" value="ECO:0007669"/>
    <property type="project" value="UniProtKB-SubCell"/>
</dbReference>
<dbReference type="Gene3D" id="3.40.190.10">
    <property type="entry name" value="Periplasmic binding protein-like II"/>
    <property type="match status" value="1"/>
</dbReference>
<proteinExistence type="predicted"/>
<accession>A0A926GEJ6</accession>
<comment type="subcellular location">
    <subcellularLocation>
        <location evidence="1">Periplasm</location>
    </subcellularLocation>
</comment>
<evidence type="ECO:0000256" key="2">
    <source>
        <dbReference type="ARBA" id="ARBA00022729"/>
    </source>
</evidence>
<feature type="binding site" evidence="4">
    <location>
        <position position="159"/>
    </location>
    <ligand>
        <name>substrate</name>
    </ligand>
</feature>
<evidence type="ECO:0000256" key="4">
    <source>
        <dbReference type="PIRSR" id="PIRSR039026-1"/>
    </source>
</evidence>
<evidence type="ECO:0000256" key="6">
    <source>
        <dbReference type="SAM" id="SignalP"/>
    </source>
</evidence>
<keyword evidence="2 6" id="KW-0732">Signal</keyword>
<gene>
    <name evidence="7" type="ORF">H4P12_04080</name>
</gene>
<feature type="binding site" evidence="5">
    <location>
        <position position="243"/>
    </location>
    <ligand>
        <name>substrate</name>
    </ligand>
</feature>
<feature type="binding site" evidence="4">
    <location>
        <position position="180"/>
    </location>
    <ligand>
        <name>substrate</name>
    </ligand>
</feature>
<dbReference type="InterPro" id="IPR026289">
    <property type="entry name" value="SBP_TakP-like"/>
</dbReference>
<comment type="caution">
    <text evidence="7">The sequence shown here is derived from an EMBL/GenBank/DDBJ whole genome shotgun (WGS) entry which is preliminary data.</text>
</comment>
<dbReference type="PROSITE" id="PS51318">
    <property type="entry name" value="TAT"/>
    <property type="match status" value="1"/>
</dbReference>
<feature type="binding site" evidence="5">
    <location>
        <position position="218"/>
    </location>
    <ligand>
        <name>Na(+)</name>
        <dbReference type="ChEBI" id="CHEBI:29101"/>
    </ligand>
</feature>
<evidence type="ECO:0000313" key="7">
    <source>
        <dbReference type="EMBL" id="MBC9245909.1"/>
    </source>
</evidence>
<evidence type="ECO:0000256" key="3">
    <source>
        <dbReference type="ARBA" id="ARBA00022764"/>
    </source>
</evidence>